<comment type="subunit">
    <text evidence="11">F-type ATPases have 2 components, CF(1) - the catalytic core - and CF(0) - the membrane proton channel. CF(1) and CF(0) have multiple subunits.</text>
</comment>
<protein>
    <recommendedName>
        <fullName evidence="11">ATP synthase subunit gamma</fullName>
    </recommendedName>
</protein>
<dbReference type="PROSITE" id="PS00153">
    <property type="entry name" value="ATPASE_GAMMA"/>
    <property type="match status" value="1"/>
</dbReference>
<evidence type="ECO:0000256" key="10">
    <source>
        <dbReference type="ARBA" id="ARBA00023310"/>
    </source>
</evidence>
<dbReference type="EMBL" id="GDRN01051080">
    <property type="protein sequence ID" value="JAI66422.1"/>
    <property type="molecule type" value="Transcribed_RNA"/>
</dbReference>
<dbReference type="NCBIfam" id="TIGR01146">
    <property type="entry name" value="ATPsyn_F1gamma"/>
    <property type="match status" value="1"/>
</dbReference>
<dbReference type="InterPro" id="IPR023632">
    <property type="entry name" value="ATP_synth_F1_gsu_CS"/>
</dbReference>
<reference evidence="12" key="1">
    <citation type="submission" date="2015-09" db="EMBL/GenBank/DDBJ databases">
        <title>Scylla olivacea transcriptome.</title>
        <authorList>
            <person name="Ikhwanuddin M."/>
        </authorList>
    </citation>
    <scope>NUCLEOTIDE SEQUENCE</scope>
</reference>
<evidence type="ECO:0000256" key="3">
    <source>
        <dbReference type="ARBA" id="ARBA00022448"/>
    </source>
</evidence>
<proteinExistence type="inferred from homology"/>
<dbReference type="SUPFAM" id="SSF52943">
    <property type="entry name" value="ATP synthase (F1-ATPase), gamma subunit"/>
    <property type="match status" value="1"/>
</dbReference>
<keyword evidence="4 11" id="KW-0375">Hydrogen ion transport</keyword>
<dbReference type="Gene3D" id="1.10.287.80">
    <property type="entry name" value="ATP synthase, gamma subunit, helix hairpin domain"/>
    <property type="match status" value="1"/>
</dbReference>
<keyword evidence="3 11" id="KW-0813">Transport</keyword>
<dbReference type="Gene3D" id="3.40.1380.10">
    <property type="match status" value="1"/>
</dbReference>
<evidence type="ECO:0000256" key="2">
    <source>
        <dbReference type="ARBA" id="ARBA00007681"/>
    </source>
</evidence>
<dbReference type="GO" id="GO:0046933">
    <property type="term" value="F:proton-transporting ATP synthase activity, rotational mechanism"/>
    <property type="evidence" value="ECO:0007669"/>
    <property type="project" value="InterPro"/>
</dbReference>
<dbReference type="AlphaFoldDB" id="A0A0P4WJT5"/>
<keyword evidence="7" id="KW-0496">Mitochondrion</keyword>
<dbReference type="InterPro" id="IPR000131">
    <property type="entry name" value="ATP_synth_F1_gsu"/>
</dbReference>
<comment type="subcellular location">
    <subcellularLocation>
        <location evidence="1">Mitochondrion inner membrane</location>
        <topology evidence="1">Peripheral membrane protein</topology>
    </subcellularLocation>
</comment>
<keyword evidence="5" id="KW-0999">Mitochondrion inner membrane</keyword>
<sequence>MFSRSALLVPNHGQQQVRGMATLKAIAMRLKSVKNIQKITQSMKMVSAAKYARAEKELKVARPYGAGTTAFYDKAEVKGEEEKPNQLIVACSSDRGLCGAIHSSICKHIKAELAQDASKAAIICIGDKSRAQLARVFSQNIIGQVGEVGRKPATFEDAARIATFILNSGYDFGQGRIIYNRFKTVVSYDTLELPFFTPSAISAAEKINVYDSLDADVIQSYMEYSLTSLLFFALKEGACSEQSSRMTAMDSASKNAGEMIDKLTLTYNRTRQAVITGELIEIISGAAAV</sequence>
<keyword evidence="8" id="KW-0472">Membrane</keyword>
<evidence type="ECO:0000256" key="4">
    <source>
        <dbReference type="ARBA" id="ARBA00022781"/>
    </source>
</evidence>
<dbReference type="PIRSF" id="PIRSF039089">
    <property type="entry name" value="ATP_synthase_gamma"/>
    <property type="match status" value="1"/>
</dbReference>
<dbReference type="GO" id="GO:0045259">
    <property type="term" value="C:proton-transporting ATP synthase complex"/>
    <property type="evidence" value="ECO:0007669"/>
    <property type="project" value="UniProtKB-KW"/>
</dbReference>
<dbReference type="InterPro" id="IPR035968">
    <property type="entry name" value="ATP_synth_F1_ATPase_gsu"/>
</dbReference>
<dbReference type="PANTHER" id="PTHR11693">
    <property type="entry name" value="ATP SYNTHASE GAMMA CHAIN"/>
    <property type="match status" value="1"/>
</dbReference>
<evidence type="ECO:0000256" key="11">
    <source>
        <dbReference type="RuleBase" id="RU004001"/>
    </source>
</evidence>
<evidence type="ECO:0000256" key="8">
    <source>
        <dbReference type="ARBA" id="ARBA00023136"/>
    </source>
</evidence>
<keyword evidence="10 11" id="KW-0066">ATP synthesis</keyword>
<evidence type="ECO:0000256" key="5">
    <source>
        <dbReference type="ARBA" id="ARBA00022792"/>
    </source>
</evidence>
<evidence type="ECO:0000256" key="9">
    <source>
        <dbReference type="ARBA" id="ARBA00023196"/>
    </source>
</evidence>
<dbReference type="FunFam" id="1.10.287.80:FF:000007">
    <property type="entry name" value="ATP synthase gamma chain"/>
    <property type="match status" value="1"/>
</dbReference>
<dbReference type="PRINTS" id="PR00126">
    <property type="entry name" value="ATPASEGAMMA"/>
</dbReference>
<evidence type="ECO:0000313" key="12">
    <source>
        <dbReference type="EMBL" id="JAI66422.1"/>
    </source>
</evidence>
<dbReference type="PANTHER" id="PTHR11693:SF22">
    <property type="entry name" value="ATP SYNTHASE SUBUNIT GAMMA, MITOCHONDRIAL"/>
    <property type="match status" value="1"/>
</dbReference>
<dbReference type="GO" id="GO:0005743">
    <property type="term" value="C:mitochondrial inner membrane"/>
    <property type="evidence" value="ECO:0007669"/>
    <property type="project" value="UniProtKB-SubCell"/>
</dbReference>
<evidence type="ECO:0000256" key="1">
    <source>
        <dbReference type="ARBA" id="ARBA00004637"/>
    </source>
</evidence>
<dbReference type="Pfam" id="PF00231">
    <property type="entry name" value="ATP-synt"/>
    <property type="match status" value="1"/>
</dbReference>
<keyword evidence="9 11" id="KW-0139">CF(1)</keyword>
<organism evidence="12">
    <name type="scientific">Scylla olivacea</name>
    <name type="common">Orange mud crab</name>
    <name type="synonym">Cancer olivacea</name>
    <dbReference type="NCBI Taxonomy" id="85551"/>
    <lineage>
        <taxon>Eukaryota</taxon>
        <taxon>Metazoa</taxon>
        <taxon>Ecdysozoa</taxon>
        <taxon>Arthropoda</taxon>
        <taxon>Crustacea</taxon>
        <taxon>Multicrustacea</taxon>
        <taxon>Malacostraca</taxon>
        <taxon>Eumalacostraca</taxon>
        <taxon>Eucarida</taxon>
        <taxon>Decapoda</taxon>
        <taxon>Pleocyemata</taxon>
        <taxon>Brachyura</taxon>
        <taxon>Eubrachyura</taxon>
        <taxon>Portunoidea</taxon>
        <taxon>Portunidae</taxon>
        <taxon>Portuninae</taxon>
        <taxon>Scylla</taxon>
    </lineage>
</organism>
<evidence type="ECO:0000256" key="6">
    <source>
        <dbReference type="ARBA" id="ARBA00023065"/>
    </source>
</evidence>
<dbReference type="CDD" id="cd12151">
    <property type="entry name" value="F1-ATPase_gamma"/>
    <property type="match status" value="1"/>
</dbReference>
<accession>A0A0P4WJT5</accession>
<evidence type="ECO:0000256" key="7">
    <source>
        <dbReference type="ARBA" id="ARBA00023128"/>
    </source>
</evidence>
<comment type="similarity">
    <text evidence="2 11">Belongs to the ATPase gamma chain family.</text>
</comment>
<keyword evidence="6 11" id="KW-0406">Ion transport</keyword>
<name>A0A0P4WJT5_SCYOL</name>
<dbReference type="FunFam" id="3.40.1380.10:FF:000003">
    <property type="entry name" value="ATP synthase subunit gamma"/>
    <property type="match status" value="1"/>
</dbReference>